<dbReference type="Proteomes" id="UP000298615">
    <property type="component" value="Chromosome"/>
</dbReference>
<evidence type="ECO:0000256" key="2">
    <source>
        <dbReference type="ARBA" id="ARBA00007520"/>
    </source>
</evidence>
<dbReference type="GO" id="GO:0005886">
    <property type="term" value="C:plasma membrane"/>
    <property type="evidence" value="ECO:0007669"/>
    <property type="project" value="UniProtKB-SubCell"/>
</dbReference>
<dbReference type="PANTHER" id="PTHR23504:SF115">
    <property type="entry name" value="MULTIDRUG RESISTANCE PROTEIN 2"/>
    <property type="match status" value="1"/>
</dbReference>
<comment type="subcellular location">
    <subcellularLocation>
        <location evidence="1">Cell membrane</location>
        <topology evidence="1">Multi-pass membrane protein</topology>
    </subcellularLocation>
</comment>
<gene>
    <name evidence="7" type="ORF">FA707_05920</name>
</gene>
<keyword evidence="4" id="KW-0812">Transmembrane</keyword>
<comment type="similarity">
    <text evidence="2">Belongs to the major facilitator superfamily. TCR/Tet family.</text>
</comment>
<dbReference type="Gene3D" id="1.20.1250.20">
    <property type="entry name" value="MFS general substrate transporter like domains"/>
    <property type="match status" value="1"/>
</dbReference>
<keyword evidence="3" id="KW-0813">Transport</keyword>
<keyword evidence="5" id="KW-1133">Transmembrane helix</keyword>
<dbReference type="PRINTS" id="PR01035">
    <property type="entry name" value="TCRTETA"/>
</dbReference>
<dbReference type="AlphaFoldDB" id="A0A4D7CU51"/>
<dbReference type="Pfam" id="PF07690">
    <property type="entry name" value="MFS_1"/>
    <property type="match status" value="1"/>
</dbReference>
<dbReference type="KEGG" id="vao:FA707_05920"/>
<dbReference type="InterPro" id="IPR020846">
    <property type="entry name" value="MFS_dom"/>
</dbReference>
<dbReference type="RefSeq" id="WP_136953363.1">
    <property type="nucleotide sequence ID" value="NZ_CP039712.1"/>
</dbReference>
<sequence length="393" mass="42798">MVKKNSMLYLVVFNLFLVFLGVGLVIPALPQLKIEMGFSGTVMGILVSIFAFAQLVVSPISGYMSDRFGRKKLIVFGMLLFAISEVIFGFAQTLPWFYFSRLLGGASAAFIMPSVTAFVTDLTTIEERPKAMGLVSAAISGGFIIGPGVGGALTHFGLRVPFFAAALVAFIGFIVSALILKEPEKHQEVSHKAVEKLDAKTEAFNLLKNPIFSMLFVIIFISSFGLQAFEAIYSVMATENFGFTVGQISVVITIGGIFALIFQLFIFEKLVDIMGELRLIQLTFFSSALFIAFIAFTNRPWVVVASTFVVFLSFDLFRPAVTTYLSKHAGNNQGMINGLNSTFTSVGNIVGPIVAGALFDMHHRSPYFVSALILLITGIISLKLNSKKYQAEG</sequence>
<dbReference type="SUPFAM" id="SSF103473">
    <property type="entry name" value="MFS general substrate transporter"/>
    <property type="match status" value="1"/>
</dbReference>
<dbReference type="GO" id="GO:0022857">
    <property type="term" value="F:transmembrane transporter activity"/>
    <property type="evidence" value="ECO:0007669"/>
    <property type="project" value="InterPro"/>
</dbReference>
<keyword evidence="6" id="KW-0472">Membrane</keyword>
<dbReference type="EMBL" id="CP039712">
    <property type="protein sequence ID" value="QCI86532.1"/>
    <property type="molecule type" value="Genomic_DNA"/>
</dbReference>
<evidence type="ECO:0000256" key="1">
    <source>
        <dbReference type="ARBA" id="ARBA00004651"/>
    </source>
</evidence>
<evidence type="ECO:0000256" key="3">
    <source>
        <dbReference type="ARBA" id="ARBA00022448"/>
    </source>
</evidence>
<accession>A0A4D7CU51</accession>
<organism evidence="7 8">
    <name type="scientific">Vagococcus zengguangii</name>
    <dbReference type="NCBI Taxonomy" id="2571750"/>
    <lineage>
        <taxon>Bacteria</taxon>
        <taxon>Bacillati</taxon>
        <taxon>Bacillota</taxon>
        <taxon>Bacilli</taxon>
        <taxon>Lactobacillales</taxon>
        <taxon>Enterococcaceae</taxon>
        <taxon>Vagococcus</taxon>
    </lineage>
</organism>
<dbReference type="PROSITE" id="PS00216">
    <property type="entry name" value="SUGAR_TRANSPORT_1"/>
    <property type="match status" value="1"/>
</dbReference>
<proteinExistence type="inferred from homology"/>
<name>A0A4D7CU51_9ENTE</name>
<reference evidence="7 8" key="1">
    <citation type="submission" date="2019-04" db="EMBL/GenBank/DDBJ databases">
        <title>Vagococcus sp. nov., isolated from faeces of yaks (Bos grunniens).</title>
        <authorList>
            <person name="Ge Y."/>
        </authorList>
    </citation>
    <scope>NUCLEOTIDE SEQUENCE [LARGE SCALE GENOMIC DNA]</scope>
    <source>
        <strain evidence="7 8">MN-17</strain>
    </source>
</reference>
<dbReference type="PANTHER" id="PTHR23504">
    <property type="entry name" value="MAJOR FACILITATOR SUPERFAMILY DOMAIN-CONTAINING PROTEIN 10"/>
    <property type="match status" value="1"/>
</dbReference>
<protein>
    <submittedName>
        <fullName evidence="7">MFS transporter</fullName>
    </submittedName>
</protein>
<dbReference type="InterPro" id="IPR005829">
    <property type="entry name" value="Sugar_transporter_CS"/>
</dbReference>
<keyword evidence="8" id="KW-1185">Reference proteome</keyword>
<dbReference type="PROSITE" id="PS50850">
    <property type="entry name" value="MFS"/>
    <property type="match status" value="1"/>
</dbReference>
<evidence type="ECO:0000256" key="4">
    <source>
        <dbReference type="ARBA" id="ARBA00022692"/>
    </source>
</evidence>
<evidence type="ECO:0000313" key="7">
    <source>
        <dbReference type="EMBL" id="QCI86532.1"/>
    </source>
</evidence>
<evidence type="ECO:0000256" key="5">
    <source>
        <dbReference type="ARBA" id="ARBA00022989"/>
    </source>
</evidence>
<evidence type="ECO:0000313" key="8">
    <source>
        <dbReference type="Proteomes" id="UP000298615"/>
    </source>
</evidence>
<dbReference type="OrthoDB" id="9793283at2"/>
<evidence type="ECO:0000256" key="6">
    <source>
        <dbReference type="ARBA" id="ARBA00023136"/>
    </source>
</evidence>
<dbReference type="CDD" id="cd17325">
    <property type="entry name" value="MFS_MdtG_SLC18_like"/>
    <property type="match status" value="1"/>
</dbReference>
<dbReference type="InterPro" id="IPR036259">
    <property type="entry name" value="MFS_trans_sf"/>
</dbReference>
<dbReference type="InterPro" id="IPR011701">
    <property type="entry name" value="MFS"/>
</dbReference>
<dbReference type="InterPro" id="IPR001958">
    <property type="entry name" value="Tet-R_TetA/multi-R_MdtG-like"/>
</dbReference>